<evidence type="ECO:0000313" key="2">
    <source>
        <dbReference type="EMBL" id="QHP83439.1"/>
    </source>
</evidence>
<name>A0AAQ0EQQ3_9CHLA</name>
<reference evidence="2 4" key="1">
    <citation type="submission" date="2019-01" db="EMBL/GenBank/DDBJ databases">
        <title>Whole genome sequencing and annotation enables comparative genome analysis that reveals unique features of the Chlamydia suis R19 Genome.</title>
        <authorList>
            <person name="Dimond Z.E."/>
        </authorList>
    </citation>
    <scope>NUCLEOTIDE SEQUENCE [LARGE SCALE GENOMIC DNA]</scope>
    <source>
        <strain evidence="2 4">R19</strain>
    </source>
</reference>
<feature type="transmembrane region" description="Helical" evidence="1">
    <location>
        <begin position="78"/>
        <end position="99"/>
    </location>
</feature>
<evidence type="ECO:0000313" key="4">
    <source>
        <dbReference type="Proteomes" id="UP000512184"/>
    </source>
</evidence>
<reference evidence="3" key="2">
    <citation type="journal article" date="2021" name="Front. Microbiol.">
        <title>Generation of Tetracycline and Rifamycin Resistant Chlamydia Suis Recombinants.</title>
        <authorList>
            <person name="Marti H."/>
            <person name="Bommana S."/>
            <person name="Read T.D."/>
            <person name="Pesch T."/>
            <person name="Prahauser B."/>
            <person name="Dean D."/>
            <person name="Borel N."/>
        </authorList>
    </citation>
    <scope>NUCLEOTIDE SEQUENCE</scope>
    <source>
        <strain evidence="3">208.1</strain>
    </source>
</reference>
<protein>
    <submittedName>
        <fullName evidence="2">Inclusion membrane protein-40</fullName>
    </submittedName>
</protein>
<proteinExistence type="predicted"/>
<gene>
    <name evidence="2" type="ORF">Chls_564</name>
    <name evidence="3" type="ORF">INQ84_03945</name>
</gene>
<keyword evidence="1" id="KW-0812">Transmembrane</keyword>
<keyword evidence="4" id="KW-1185">Reference proteome</keyword>
<dbReference type="AlphaFoldDB" id="A0AAQ0EQQ3"/>
<dbReference type="EMBL" id="CP035278">
    <property type="protein sequence ID" value="QHP83439.1"/>
    <property type="molecule type" value="Genomic_DNA"/>
</dbReference>
<dbReference type="EMBL" id="CP063185">
    <property type="protein sequence ID" value="QYC74233.1"/>
    <property type="molecule type" value="Genomic_DNA"/>
</dbReference>
<evidence type="ECO:0000256" key="1">
    <source>
        <dbReference type="SAM" id="Phobius"/>
    </source>
</evidence>
<organism evidence="3 5">
    <name type="scientific">Chlamydia suis</name>
    <dbReference type="NCBI Taxonomy" id="83559"/>
    <lineage>
        <taxon>Bacteria</taxon>
        <taxon>Pseudomonadati</taxon>
        <taxon>Chlamydiota</taxon>
        <taxon>Chlamydiia</taxon>
        <taxon>Chlamydiales</taxon>
        <taxon>Chlamydiaceae</taxon>
        <taxon>Chlamydia/Chlamydophila group</taxon>
        <taxon>Chlamydia</taxon>
    </lineage>
</organism>
<dbReference type="RefSeq" id="WP_080122147.1">
    <property type="nucleotide sequence ID" value="NZ_CP035278.1"/>
</dbReference>
<accession>A0AAQ0EQQ3</accession>
<evidence type="ECO:0000313" key="3">
    <source>
        <dbReference type="EMBL" id="QYC74233.1"/>
    </source>
</evidence>
<sequence>MVKAHEYGCWGGKGKNIFTLQDVNSGRTETTSKTSSSPIKSGLATKIARIAEGIAVSAGLVLSLITFVAAAITLPVGAISVLILITQLTFAVILAYRLYQIIKGDRSVGTPLPIKTQTQF</sequence>
<keyword evidence="1" id="KW-1133">Transmembrane helix</keyword>
<feature type="transmembrane region" description="Helical" evidence="1">
    <location>
        <begin position="50"/>
        <end position="72"/>
    </location>
</feature>
<evidence type="ECO:0000313" key="5">
    <source>
        <dbReference type="Proteomes" id="UP000825134"/>
    </source>
</evidence>
<dbReference type="Proteomes" id="UP000512184">
    <property type="component" value="Chromosome"/>
</dbReference>
<keyword evidence="1" id="KW-0472">Membrane</keyword>
<dbReference type="Proteomes" id="UP000825134">
    <property type="component" value="Chromosome"/>
</dbReference>